<evidence type="ECO:0000313" key="3">
    <source>
        <dbReference type="Proteomes" id="UP000298714"/>
    </source>
</evidence>
<organism evidence="2 3">
    <name type="scientific">Hankyongella ginsenosidimutans</name>
    <dbReference type="NCBI Taxonomy" id="1763828"/>
    <lineage>
        <taxon>Bacteria</taxon>
        <taxon>Pseudomonadati</taxon>
        <taxon>Pseudomonadota</taxon>
        <taxon>Alphaproteobacteria</taxon>
        <taxon>Sphingomonadales</taxon>
        <taxon>Sphingomonadaceae</taxon>
        <taxon>Hankyongella</taxon>
    </lineage>
</organism>
<dbReference type="InterPro" id="IPR036365">
    <property type="entry name" value="PGBD-like_sf"/>
</dbReference>
<dbReference type="EMBL" id="CP039704">
    <property type="protein sequence ID" value="QCI78903.1"/>
    <property type="molecule type" value="Genomic_DNA"/>
</dbReference>
<feature type="domain" description="Peptidoglycan binding-like" evidence="1">
    <location>
        <begin position="87"/>
        <end position="122"/>
    </location>
</feature>
<dbReference type="Proteomes" id="UP000298714">
    <property type="component" value="Chromosome"/>
</dbReference>
<evidence type="ECO:0000259" key="1">
    <source>
        <dbReference type="Pfam" id="PF01471"/>
    </source>
</evidence>
<gene>
    <name evidence="2" type="ORF">E6W36_02690</name>
</gene>
<proteinExistence type="predicted"/>
<dbReference type="Pfam" id="PF01471">
    <property type="entry name" value="PG_binding_1"/>
    <property type="match status" value="1"/>
</dbReference>
<dbReference type="SUPFAM" id="SSF47090">
    <property type="entry name" value="PGBD-like"/>
    <property type="match status" value="1"/>
</dbReference>
<dbReference type="AlphaFoldDB" id="A0A4D7C861"/>
<keyword evidence="3" id="KW-1185">Reference proteome</keyword>
<dbReference type="RefSeq" id="WP_222873680.1">
    <property type="nucleotide sequence ID" value="NZ_CP039704.1"/>
</dbReference>
<dbReference type="InterPro" id="IPR002477">
    <property type="entry name" value="Peptidoglycan-bd-like"/>
</dbReference>
<name>A0A4D7C861_9SPHN</name>
<evidence type="ECO:0000313" key="2">
    <source>
        <dbReference type="EMBL" id="QCI78903.1"/>
    </source>
</evidence>
<protein>
    <submittedName>
        <fullName evidence="2">Peptidoglycan-binding protein</fullName>
    </submittedName>
</protein>
<sequence>MFAGWMEGMLSGINVYQADTFDMVPWQSTDLLALAAAEACKRDPKASFHTAVLSVSRSLYNGRLRERSDRVVLGKAPQQVALYAAVIAQAQARLVALKLLKEKPTGKMSSATTAALKAFQKSKSCRKPGCPTRSPCTGCWSTDDPASSDRRSCPLRRAARRTAKEKRPLERLLIRCNAQRIAS</sequence>
<accession>A0A4D7C861</accession>
<dbReference type="KEGG" id="hgn:E6W36_02690"/>
<reference evidence="3" key="1">
    <citation type="submission" date="2019-04" db="EMBL/GenBank/DDBJ databases">
        <title>Complete genome sequence of Sphingomonas sp. W1-2-3.</title>
        <authorList>
            <person name="Im W.T."/>
        </authorList>
    </citation>
    <scope>NUCLEOTIDE SEQUENCE [LARGE SCALE GENOMIC DNA]</scope>
    <source>
        <strain evidence="3">W1-2-3</strain>
    </source>
</reference>